<dbReference type="AlphaFoldDB" id="A0A7Z7LCH5"/>
<dbReference type="InterPro" id="IPR050486">
    <property type="entry name" value="Mannose-1P_guanyltransferase"/>
</dbReference>
<evidence type="ECO:0000313" key="2">
    <source>
        <dbReference type="EMBL" id="SSC11525.1"/>
    </source>
</evidence>
<protein>
    <submittedName>
        <fullName evidence="2">Nucleoside-diphosphate-sugar pyrophosphorylase family protein</fullName>
    </submittedName>
</protein>
<dbReference type="InterPro" id="IPR029044">
    <property type="entry name" value="Nucleotide-diphossugar_trans"/>
</dbReference>
<dbReference type="Proteomes" id="UP000250796">
    <property type="component" value="Chromosome MESINF"/>
</dbReference>
<evidence type="ECO:0000313" key="3">
    <source>
        <dbReference type="Proteomes" id="UP000250796"/>
    </source>
</evidence>
<dbReference type="InterPro" id="IPR005835">
    <property type="entry name" value="NTP_transferase_dom"/>
</dbReference>
<dbReference type="CDD" id="cd04181">
    <property type="entry name" value="NTP_transferase"/>
    <property type="match status" value="1"/>
</dbReference>
<dbReference type="Pfam" id="PF00483">
    <property type="entry name" value="NTP_transferase"/>
    <property type="match status" value="1"/>
</dbReference>
<sequence>MKAMILAAGAGTRLKPLTNKIPKPMLPIIEKPVIEFIIELLARHEVRDIMINISHLGWVMQNYLKSGYRYGVRIGYSFEGHFEKGQLIAEPVGSAGGMRRIQDSSAFFDETFIVVCGDAIIDFDLKTALDFHNSRGSIATILTKEVPNEQVSNYGIVVSDSYGRVGSFQEKPSLEKAGSNMANTGIYIFEPSVFKYIPSGTFYDIGSQLLPDLVKRKESVYSFTTEIDWFDIGRNSDYLSILGQALQGKIKGFKPSGKEITSGLWKGIGTIVEKTAKIITPVFIGANTKIERNVRLEGPTMVGSNCELCEGVDLSNVFVGDYTRIKAGFKGKNILITPDFFIRSDGSTGLISEGPYAELISDTRNLDIR</sequence>
<dbReference type="PANTHER" id="PTHR22572">
    <property type="entry name" value="SUGAR-1-PHOSPHATE GUANYL TRANSFERASE"/>
    <property type="match status" value="1"/>
</dbReference>
<dbReference type="SUPFAM" id="SSF51161">
    <property type="entry name" value="Trimeric LpxA-like enzymes"/>
    <property type="match status" value="1"/>
</dbReference>
<accession>A0A7Z7LCH5</accession>
<reference evidence="2 3" key="1">
    <citation type="submission" date="2017-01" db="EMBL/GenBank/DDBJ databases">
        <authorList>
            <person name="Erauso G."/>
        </authorList>
    </citation>
    <scope>NUCLEOTIDE SEQUENCE [LARGE SCALE GENOMIC DNA]</scope>
    <source>
        <strain evidence="2">MESINF1</strain>
    </source>
</reference>
<organism evidence="2 3">
    <name type="scientific">Mesotoga infera</name>
    <dbReference type="NCBI Taxonomy" id="1236046"/>
    <lineage>
        <taxon>Bacteria</taxon>
        <taxon>Thermotogati</taxon>
        <taxon>Thermotogota</taxon>
        <taxon>Thermotogae</taxon>
        <taxon>Kosmotogales</taxon>
        <taxon>Kosmotogaceae</taxon>
        <taxon>Mesotoga</taxon>
    </lineage>
</organism>
<dbReference type="InterPro" id="IPR011004">
    <property type="entry name" value="Trimer_LpxA-like_sf"/>
</dbReference>
<dbReference type="Gene3D" id="2.160.10.10">
    <property type="entry name" value="Hexapeptide repeat proteins"/>
    <property type="match status" value="1"/>
</dbReference>
<name>A0A7Z7LCH5_9BACT</name>
<dbReference type="SUPFAM" id="SSF53448">
    <property type="entry name" value="Nucleotide-diphospho-sugar transferases"/>
    <property type="match status" value="1"/>
</dbReference>
<evidence type="ECO:0000259" key="1">
    <source>
        <dbReference type="Pfam" id="PF00483"/>
    </source>
</evidence>
<keyword evidence="3" id="KW-1185">Reference proteome</keyword>
<dbReference type="Gene3D" id="3.90.550.10">
    <property type="entry name" value="Spore Coat Polysaccharide Biosynthesis Protein SpsA, Chain A"/>
    <property type="match status" value="1"/>
</dbReference>
<dbReference type="KEGG" id="minf:MESINF_0076"/>
<dbReference type="RefSeq" id="WP_169697985.1">
    <property type="nucleotide sequence ID" value="NZ_LS974202.1"/>
</dbReference>
<proteinExistence type="predicted"/>
<feature type="domain" description="Nucleotidyl transferase" evidence="1">
    <location>
        <begin position="2"/>
        <end position="242"/>
    </location>
</feature>
<gene>
    <name evidence="2" type="ORF">MESINF_0076</name>
</gene>
<dbReference type="EMBL" id="LS974202">
    <property type="protein sequence ID" value="SSC11525.1"/>
    <property type="molecule type" value="Genomic_DNA"/>
</dbReference>